<evidence type="ECO:0000313" key="1">
    <source>
        <dbReference type="EMBL" id="GCB21821.1"/>
    </source>
</evidence>
<keyword evidence="2" id="KW-1185">Reference proteome</keyword>
<comment type="caution">
    <text evidence="1">The sequence shown here is derived from an EMBL/GenBank/DDBJ whole genome shotgun (WGS) entry which is preliminary data.</text>
</comment>
<dbReference type="AlphaFoldDB" id="A0A401KRE0"/>
<protein>
    <submittedName>
        <fullName evidence="1">Uncharacterized protein</fullName>
    </submittedName>
</protein>
<sequence length="273" mass="29993">MLCVCRQPRVAGWTTNQVVGLAWTPVSGPTLVPVRAGVLDLGADELYRSARCDAGRTTSTGVRPPTGVHARPKTWSVVHPMRVDHVPLIEDMMIIDIVPRAQILVPDVARYFEGLAQGAISINTLGFVQHSPPQGSIESAISDIFCGCPQSASYGEGDVERGDEALAPPLPPWVSSFRIMLSTEIVRFDCRPPSRAAFQDITIQPPTSSGHIPSPPLVFYEVDHFISLPEVCSLWKKVLCGLDLSLTHSRTRRRRAYSSRFRVFVTCLFKSVS</sequence>
<dbReference type="EMBL" id="BDHI01000014">
    <property type="protein sequence ID" value="GCB21821.1"/>
    <property type="molecule type" value="Genomic_DNA"/>
</dbReference>
<reference evidence="1 2" key="1">
    <citation type="submission" date="2016-09" db="EMBL/GenBank/DDBJ databases">
        <title>Aspergillus awamori IFM 58123T.</title>
        <authorList>
            <person name="Kusuya Y."/>
            <person name="Shimizu M."/>
            <person name="Takahashi H."/>
            <person name="Yaguchi T."/>
        </authorList>
    </citation>
    <scope>NUCLEOTIDE SEQUENCE [LARGE SCALE GENOMIC DNA]</scope>
    <source>
        <strain evidence="1 2">IFM 58123</strain>
    </source>
</reference>
<name>A0A401KRE0_ASPAW</name>
<organism evidence="1 2">
    <name type="scientific">Aspergillus awamori</name>
    <name type="common">Black koji mold</name>
    <dbReference type="NCBI Taxonomy" id="105351"/>
    <lineage>
        <taxon>Eukaryota</taxon>
        <taxon>Fungi</taxon>
        <taxon>Dikarya</taxon>
        <taxon>Ascomycota</taxon>
        <taxon>Pezizomycotina</taxon>
        <taxon>Eurotiomycetes</taxon>
        <taxon>Eurotiomycetidae</taxon>
        <taxon>Eurotiales</taxon>
        <taxon>Aspergillaceae</taxon>
        <taxon>Aspergillus</taxon>
    </lineage>
</organism>
<accession>A0A401KRE0</accession>
<proteinExistence type="predicted"/>
<gene>
    <name evidence="1" type="ORF">AAWM_04706</name>
</gene>
<dbReference type="Proteomes" id="UP000286921">
    <property type="component" value="Unassembled WGS sequence"/>
</dbReference>
<evidence type="ECO:0000313" key="2">
    <source>
        <dbReference type="Proteomes" id="UP000286921"/>
    </source>
</evidence>